<dbReference type="PIRSF" id="PIRSF001399">
    <property type="entry name" value="DHquinase_II"/>
    <property type="match status" value="1"/>
</dbReference>
<dbReference type="NCBIfam" id="NF003806">
    <property type="entry name" value="PRK05395.1-3"/>
    <property type="match status" value="1"/>
</dbReference>
<feature type="active site" description="Proton donor" evidence="8 9">
    <location>
        <position position="105"/>
    </location>
</feature>
<evidence type="ECO:0000256" key="8">
    <source>
        <dbReference type="HAMAP-Rule" id="MF_00169"/>
    </source>
</evidence>
<gene>
    <name evidence="8 13" type="primary">aroQ</name>
    <name evidence="13" type="ORF">OCS65_03035</name>
    <name evidence="12" type="ORF">RAJCM14343_3367</name>
</gene>
<feature type="binding site" evidence="8 10">
    <location>
        <position position="85"/>
    </location>
    <ligand>
        <name>substrate</name>
    </ligand>
</feature>
<comment type="catalytic activity">
    <reaction evidence="1 8">
        <text>3-dehydroquinate = 3-dehydroshikimate + H2O</text>
        <dbReference type="Rhea" id="RHEA:21096"/>
        <dbReference type="ChEBI" id="CHEBI:15377"/>
        <dbReference type="ChEBI" id="CHEBI:16630"/>
        <dbReference type="ChEBI" id="CHEBI:32364"/>
        <dbReference type="EC" id="4.2.1.10"/>
    </reaction>
</comment>
<dbReference type="NCBIfam" id="NF003805">
    <property type="entry name" value="PRK05395.1-2"/>
    <property type="match status" value="1"/>
</dbReference>
<evidence type="ECO:0000256" key="6">
    <source>
        <dbReference type="ARBA" id="ARBA00023141"/>
    </source>
</evidence>
<evidence type="ECO:0000256" key="10">
    <source>
        <dbReference type="PIRSR" id="PIRSR001399-2"/>
    </source>
</evidence>
<comment type="function">
    <text evidence="8">Catalyzes a trans-dehydration via an enolate intermediate.</text>
</comment>
<dbReference type="SUPFAM" id="SSF52304">
    <property type="entry name" value="Type II 3-dehydroquinate dehydratase"/>
    <property type="match status" value="1"/>
</dbReference>
<dbReference type="PANTHER" id="PTHR21272">
    <property type="entry name" value="CATABOLIC 3-DEHYDROQUINASE"/>
    <property type="match status" value="1"/>
</dbReference>
<feature type="binding site" evidence="8 10">
    <location>
        <position position="92"/>
    </location>
    <ligand>
        <name>substrate</name>
    </ligand>
</feature>
<name>A0A059MIR1_9NOCA</name>
<evidence type="ECO:0000256" key="5">
    <source>
        <dbReference type="ARBA" id="ARBA00012060"/>
    </source>
</evidence>
<dbReference type="AlphaFoldDB" id="A0A059MIR1"/>
<dbReference type="GeneID" id="83619358"/>
<keyword evidence="8" id="KW-0028">Amino-acid biosynthesis</keyword>
<keyword evidence="6 8" id="KW-0057">Aromatic amino acid biosynthesis</keyword>
<evidence type="ECO:0000313" key="13">
    <source>
        <dbReference type="EMBL" id="UYF94766.1"/>
    </source>
</evidence>
<dbReference type="Proteomes" id="UP001163947">
    <property type="component" value="Chromosome"/>
</dbReference>
<sequence length="152" mass="16064">MTSVLVLNGPNLNLLGTREPGVYGAQTLEDVETLCRNVGKELGVDIDFRQSNHEGVLIDALHDAGAAVARGESLGVVFNAGAYTHTSVALHDAIKGAHVPLIELHISNVHAREGFRHHSYISPVASGIIVGLGVAGYEWALRALVAQRTAQA</sequence>
<dbReference type="InterPro" id="IPR036441">
    <property type="entry name" value="DHquinase_II_sf"/>
</dbReference>
<dbReference type="RefSeq" id="WP_006941726.1">
    <property type="nucleotide sequence ID" value="NZ_BAAAYP010000066.1"/>
</dbReference>
<evidence type="ECO:0000256" key="9">
    <source>
        <dbReference type="PIRSR" id="PIRSR001399-1"/>
    </source>
</evidence>
<dbReference type="GO" id="GO:0009073">
    <property type="term" value="P:aromatic amino acid family biosynthetic process"/>
    <property type="evidence" value="ECO:0007669"/>
    <property type="project" value="UniProtKB-KW"/>
</dbReference>
<dbReference type="Proteomes" id="UP000325466">
    <property type="component" value="Unassembled WGS sequence"/>
</dbReference>
<dbReference type="HAMAP" id="MF_00169">
    <property type="entry name" value="AroQ"/>
    <property type="match status" value="1"/>
</dbReference>
<dbReference type="EMBL" id="CP106982">
    <property type="protein sequence ID" value="UYF94766.1"/>
    <property type="molecule type" value="Genomic_DNA"/>
</dbReference>
<evidence type="ECO:0000256" key="1">
    <source>
        <dbReference type="ARBA" id="ARBA00001864"/>
    </source>
</evidence>
<reference evidence="13" key="3">
    <citation type="submission" date="2022-09" db="EMBL/GenBank/DDBJ databases">
        <title>The genome sequence of Rhodococcus aetherivorans N1.</title>
        <authorList>
            <person name="Jiang W."/>
        </authorList>
    </citation>
    <scope>NUCLEOTIDE SEQUENCE</scope>
    <source>
        <strain evidence="13">N1</strain>
    </source>
</reference>
<feature type="binding site" evidence="8 10">
    <location>
        <position position="79"/>
    </location>
    <ligand>
        <name>substrate</name>
    </ligand>
</feature>
<dbReference type="Pfam" id="PF01220">
    <property type="entry name" value="DHquinase_II"/>
    <property type="match status" value="1"/>
</dbReference>
<evidence type="ECO:0000256" key="4">
    <source>
        <dbReference type="ARBA" id="ARBA00011193"/>
    </source>
</evidence>
<protein>
    <recommendedName>
        <fullName evidence="5 8">3-dehydroquinate dehydratase</fullName>
        <shortName evidence="8">3-dehydroquinase</shortName>
        <ecNumber evidence="5 8">4.2.1.10</ecNumber>
    </recommendedName>
    <alternativeName>
        <fullName evidence="8">Type II DHQase</fullName>
    </alternativeName>
</protein>
<dbReference type="EMBL" id="BLAH01000091">
    <property type="protein sequence ID" value="GES38107.1"/>
    <property type="molecule type" value="Genomic_DNA"/>
</dbReference>
<comment type="similarity">
    <text evidence="3 8">Belongs to the type-II 3-dehydroquinase family.</text>
</comment>
<feature type="binding site" evidence="8 10">
    <location>
        <position position="116"/>
    </location>
    <ligand>
        <name>substrate</name>
    </ligand>
</feature>
<keyword evidence="7 8" id="KW-0456">Lyase</keyword>
<evidence type="ECO:0000313" key="14">
    <source>
        <dbReference type="Proteomes" id="UP000325466"/>
    </source>
</evidence>
<evidence type="ECO:0000256" key="2">
    <source>
        <dbReference type="ARBA" id="ARBA00004902"/>
    </source>
</evidence>
<dbReference type="EC" id="4.2.1.10" evidence="5 8"/>
<dbReference type="GO" id="GO:0008652">
    <property type="term" value="P:amino acid biosynthetic process"/>
    <property type="evidence" value="ECO:0007669"/>
    <property type="project" value="UniProtKB-KW"/>
</dbReference>
<comment type="pathway">
    <text evidence="2 8">Metabolic intermediate biosynthesis; chorismate biosynthesis; chorismate from D-erythrose 4-phosphate and phosphoenolpyruvate: step 3/7.</text>
</comment>
<reference evidence="12" key="2">
    <citation type="submission" date="2019-10" db="EMBL/GenBank/DDBJ databases">
        <title>Draft genome sequence of Rhodococcus aetherivorans JCM 14343.</title>
        <authorList>
            <person name="Inoue D."/>
            <person name="Nakazawa M."/>
            <person name="Yamamoto N."/>
            <person name="Sei K."/>
            <person name="Ike M."/>
        </authorList>
    </citation>
    <scope>NUCLEOTIDE SEQUENCE</scope>
    <source>
        <strain evidence="12">JCM 14343</strain>
    </source>
</reference>
<dbReference type="GO" id="GO:0003855">
    <property type="term" value="F:3-dehydroquinate dehydratase activity"/>
    <property type="evidence" value="ECO:0007669"/>
    <property type="project" value="UniProtKB-UniRule"/>
</dbReference>
<evidence type="ECO:0000313" key="15">
    <source>
        <dbReference type="Proteomes" id="UP001163947"/>
    </source>
</evidence>
<dbReference type="NCBIfam" id="TIGR01088">
    <property type="entry name" value="aroQ"/>
    <property type="match status" value="1"/>
</dbReference>
<feature type="binding site" evidence="8 10">
    <location>
        <begin position="106"/>
        <end position="107"/>
    </location>
    <ligand>
        <name>substrate</name>
    </ligand>
</feature>
<reference evidence="12 14" key="1">
    <citation type="journal article" date="2018" name="Biodegradation">
        <title>1,4-Dioxane degradation characteristics of Rhodococcus aetherivorans JCM 14343.</title>
        <authorList>
            <person name="Inoue D."/>
            <person name="Tsunoda T."/>
            <person name="Yamamoto N."/>
            <person name="Ike M."/>
            <person name="Sei K."/>
        </authorList>
    </citation>
    <scope>NUCLEOTIDE SEQUENCE [LARGE SCALE GENOMIC DNA]</scope>
    <source>
        <strain evidence="12 14">JCM 14343</strain>
    </source>
</reference>
<accession>N1M847</accession>
<feature type="active site" description="Proton acceptor" evidence="8 9">
    <location>
        <position position="23"/>
    </location>
</feature>
<dbReference type="GO" id="GO:0019631">
    <property type="term" value="P:quinate catabolic process"/>
    <property type="evidence" value="ECO:0007669"/>
    <property type="project" value="TreeGrafter"/>
</dbReference>
<comment type="subunit">
    <text evidence="4 8">Homododecamer.</text>
</comment>
<dbReference type="CDD" id="cd00466">
    <property type="entry name" value="DHQase_II"/>
    <property type="match status" value="1"/>
</dbReference>
<feature type="site" description="Transition state stabilizer" evidence="8 11">
    <location>
        <position position="18"/>
    </location>
</feature>
<dbReference type="Gene3D" id="3.40.50.9100">
    <property type="entry name" value="Dehydroquinase, class II"/>
    <property type="match status" value="1"/>
</dbReference>
<dbReference type="PANTHER" id="PTHR21272:SF3">
    <property type="entry name" value="CATABOLIC 3-DEHYDROQUINASE"/>
    <property type="match status" value="1"/>
</dbReference>
<dbReference type="GO" id="GO:0009423">
    <property type="term" value="P:chorismate biosynthetic process"/>
    <property type="evidence" value="ECO:0007669"/>
    <property type="project" value="UniProtKB-UniRule"/>
</dbReference>
<accession>A0A059MIR1</accession>
<dbReference type="InterPro" id="IPR018509">
    <property type="entry name" value="DHquinase_II_CS"/>
</dbReference>
<evidence type="ECO:0000313" key="12">
    <source>
        <dbReference type="EMBL" id="GES38107.1"/>
    </source>
</evidence>
<proteinExistence type="inferred from homology"/>
<keyword evidence="14" id="KW-1185">Reference proteome</keyword>
<evidence type="ECO:0000256" key="7">
    <source>
        <dbReference type="ARBA" id="ARBA00023239"/>
    </source>
</evidence>
<dbReference type="PROSITE" id="PS01029">
    <property type="entry name" value="DEHYDROQUINASE_II"/>
    <property type="match status" value="1"/>
</dbReference>
<dbReference type="NCBIfam" id="NF003807">
    <property type="entry name" value="PRK05395.1-4"/>
    <property type="match status" value="1"/>
</dbReference>
<evidence type="ECO:0000256" key="11">
    <source>
        <dbReference type="PIRSR" id="PIRSR001399-3"/>
    </source>
</evidence>
<evidence type="ECO:0000256" key="3">
    <source>
        <dbReference type="ARBA" id="ARBA00011037"/>
    </source>
</evidence>
<organism evidence="13 15">
    <name type="scientific">Rhodococcus aetherivorans</name>
    <dbReference type="NCBI Taxonomy" id="191292"/>
    <lineage>
        <taxon>Bacteria</taxon>
        <taxon>Bacillati</taxon>
        <taxon>Actinomycetota</taxon>
        <taxon>Actinomycetes</taxon>
        <taxon>Mycobacteriales</taxon>
        <taxon>Nocardiaceae</taxon>
        <taxon>Rhodococcus</taxon>
    </lineage>
</organism>
<dbReference type="InterPro" id="IPR001874">
    <property type="entry name" value="DHquinase_II"/>
</dbReference>